<feature type="domain" description="Helicase C-terminal" evidence="5">
    <location>
        <begin position="411"/>
        <end position="571"/>
    </location>
</feature>
<proteinExistence type="predicted"/>
<reference evidence="6 7" key="1">
    <citation type="submission" date="2020-08" db="EMBL/GenBank/DDBJ databases">
        <title>Genomic Encyclopedia of Type Strains, Phase IV (KMG-IV): sequencing the most valuable type-strain genomes for metagenomic binning, comparative biology and taxonomic classification.</title>
        <authorList>
            <person name="Goeker M."/>
        </authorList>
    </citation>
    <scope>NUCLEOTIDE SEQUENCE [LARGE SCALE GENOMIC DNA]</scope>
    <source>
        <strain evidence="6 7">DSM 101791</strain>
    </source>
</reference>
<dbReference type="Pfam" id="PF09369">
    <property type="entry name" value="MZB"/>
    <property type="match status" value="1"/>
</dbReference>
<keyword evidence="6" id="KW-0378">Hydrolase</keyword>
<protein>
    <submittedName>
        <fullName evidence="6">Superfamily II DNA/RNA helicase</fullName>
    </submittedName>
</protein>
<dbReference type="PROSITE" id="PS51194">
    <property type="entry name" value="HELICASE_CTER"/>
    <property type="match status" value="1"/>
</dbReference>
<dbReference type="Pfam" id="PF00156">
    <property type="entry name" value="Pribosyltran"/>
    <property type="match status" value="1"/>
</dbReference>
<name>A0A7W8LRC6_9DEIO</name>
<dbReference type="Pfam" id="PF00271">
    <property type="entry name" value="Helicase_C"/>
    <property type="match status" value="1"/>
</dbReference>
<evidence type="ECO:0000313" key="6">
    <source>
        <dbReference type="EMBL" id="MBB5235520.1"/>
    </source>
</evidence>
<dbReference type="Proteomes" id="UP000525389">
    <property type="component" value="Unassembled WGS sequence"/>
</dbReference>
<dbReference type="SMART" id="SM00487">
    <property type="entry name" value="DEXDc"/>
    <property type="match status" value="1"/>
</dbReference>
<organism evidence="6 7">
    <name type="scientific">Deinococcus budaensis</name>
    <dbReference type="NCBI Taxonomy" id="1665626"/>
    <lineage>
        <taxon>Bacteria</taxon>
        <taxon>Thermotogati</taxon>
        <taxon>Deinococcota</taxon>
        <taxon>Deinococci</taxon>
        <taxon>Deinococcales</taxon>
        <taxon>Deinococcaceae</taxon>
        <taxon>Deinococcus</taxon>
    </lineage>
</organism>
<dbReference type="PANTHER" id="PTHR47957">
    <property type="entry name" value="ATP-DEPENDENT HELICASE HRQ1"/>
    <property type="match status" value="1"/>
</dbReference>
<dbReference type="GO" id="GO:0003676">
    <property type="term" value="F:nucleic acid binding"/>
    <property type="evidence" value="ECO:0007669"/>
    <property type="project" value="InterPro"/>
</dbReference>
<evidence type="ECO:0000256" key="2">
    <source>
        <dbReference type="ARBA" id="ARBA00022840"/>
    </source>
</evidence>
<keyword evidence="7" id="KW-1185">Reference proteome</keyword>
<comment type="caution">
    <text evidence="6">The sequence shown here is derived from an EMBL/GenBank/DDBJ whole genome shotgun (WGS) entry which is preliminary data.</text>
</comment>
<evidence type="ECO:0000313" key="7">
    <source>
        <dbReference type="Proteomes" id="UP000525389"/>
    </source>
</evidence>
<dbReference type="GO" id="GO:0043138">
    <property type="term" value="F:3'-5' DNA helicase activity"/>
    <property type="evidence" value="ECO:0007669"/>
    <property type="project" value="TreeGrafter"/>
</dbReference>
<dbReference type="Gene3D" id="3.40.50.2020">
    <property type="match status" value="1"/>
</dbReference>
<dbReference type="SUPFAM" id="SSF52540">
    <property type="entry name" value="P-loop containing nucleoside triphosphate hydrolases"/>
    <property type="match status" value="1"/>
</dbReference>
<dbReference type="Gene3D" id="3.40.50.300">
    <property type="entry name" value="P-loop containing nucleotide triphosphate hydrolases"/>
    <property type="match status" value="2"/>
</dbReference>
<keyword evidence="1" id="KW-0547">Nucleotide-binding</keyword>
<dbReference type="InterPro" id="IPR011545">
    <property type="entry name" value="DEAD/DEAH_box_helicase_dom"/>
</dbReference>
<dbReference type="InterPro" id="IPR018973">
    <property type="entry name" value="MZB"/>
</dbReference>
<dbReference type="GO" id="GO:0005524">
    <property type="term" value="F:ATP binding"/>
    <property type="evidence" value="ECO:0007669"/>
    <property type="project" value="UniProtKB-KW"/>
</dbReference>
<keyword evidence="2" id="KW-0067">ATP-binding</keyword>
<dbReference type="GO" id="GO:0006289">
    <property type="term" value="P:nucleotide-excision repair"/>
    <property type="evidence" value="ECO:0007669"/>
    <property type="project" value="TreeGrafter"/>
</dbReference>
<dbReference type="Pfam" id="PF00270">
    <property type="entry name" value="DEAD"/>
    <property type="match status" value="1"/>
</dbReference>
<dbReference type="InterPro" id="IPR014001">
    <property type="entry name" value="Helicase_ATP-bd"/>
</dbReference>
<dbReference type="EMBL" id="JACHFN010000013">
    <property type="protein sequence ID" value="MBB5235520.1"/>
    <property type="molecule type" value="Genomic_DNA"/>
</dbReference>
<dbReference type="GO" id="GO:0036297">
    <property type="term" value="P:interstrand cross-link repair"/>
    <property type="evidence" value="ECO:0007669"/>
    <property type="project" value="TreeGrafter"/>
</dbReference>
<evidence type="ECO:0000256" key="3">
    <source>
        <dbReference type="SAM" id="MobiDB-lite"/>
    </source>
</evidence>
<feature type="region of interest" description="Disordered" evidence="3">
    <location>
        <begin position="775"/>
        <end position="806"/>
    </location>
</feature>
<dbReference type="SMART" id="SM00490">
    <property type="entry name" value="HELICc"/>
    <property type="match status" value="1"/>
</dbReference>
<dbReference type="RefSeq" id="WP_184030806.1">
    <property type="nucleotide sequence ID" value="NZ_JACHFN010000013.1"/>
</dbReference>
<feature type="domain" description="Helicase ATP-binding" evidence="4">
    <location>
        <begin position="206"/>
        <end position="379"/>
    </location>
</feature>
<dbReference type="PROSITE" id="PS51192">
    <property type="entry name" value="HELICASE_ATP_BIND_1"/>
    <property type="match status" value="1"/>
</dbReference>
<evidence type="ECO:0000256" key="1">
    <source>
        <dbReference type="ARBA" id="ARBA00022741"/>
    </source>
</evidence>
<dbReference type="InterPro" id="IPR029057">
    <property type="entry name" value="PRTase-like"/>
</dbReference>
<dbReference type="InterPro" id="IPR027417">
    <property type="entry name" value="P-loop_NTPase"/>
</dbReference>
<evidence type="ECO:0000259" key="5">
    <source>
        <dbReference type="PROSITE" id="PS51194"/>
    </source>
</evidence>
<keyword evidence="6" id="KW-0347">Helicase</keyword>
<dbReference type="SUPFAM" id="SSF53271">
    <property type="entry name" value="PRTase-like"/>
    <property type="match status" value="1"/>
</dbReference>
<dbReference type="InterPro" id="IPR001650">
    <property type="entry name" value="Helicase_C-like"/>
</dbReference>
<gene>
    <name evidence="6" type="ORF">HNQ09_002977</name>
</gene>
<sequence>MSAYRLTGGVLEALGGGGPAHLTGDLSFDGCEDLIVVKAGSAAYPAWLVPGGAQPADWPQDNWSVRLARCRTTDELREVAVTLTLAQARLLFTTLPARVLEAWTGMSWPPELAPILYRAVLERFEAELGGSGTVREVPLVPGRLQPPLDLPQFVPVDQGSAPATRPGRSVPLEALGLHPPVAQALRTRVGPDGLYLHQALALKYLRAARREGTDLILSTPTASGKTLSFLPGILEDLTRHGGGALFLYPLTALCRDQFDTISGVVAALPAQDRLTLKPFMGDDRLGETDGTPHLLVATPDKLNHNLHRPEIRAFLAGLKYVVLDEAHTYRGAFGTHMSAFLRRLLAVSRARPALVVSSATLKNTVAFARNLTGRHRFRVVGASTAPVYPRHLYLAPLPRASSRALQAHQRAVRNLGHAVRERHSKGLVFVGSRGGTRHLAGLLKERGDPKDPPVVFPFHSNMKEYGERLEHLRRGTGPVVAVSTSTLEAGIDIGDLELVGILGFPRTRNSFKQMAGRAGRGGTAHVAFLPGTGPADEYYSRPESLLRLVTVESEPVHLNPHNAVLLHDHLRRARYEMAQAHDECGPALLERLYPEVLPEDLAAALGDVFDGPPAAFPAPSLRGEAGRPHLVIRTGMDGDHDMSVPVVQLPDDAPDWMVERSGLDNAHREWGPGSVVLRGDRFYRVLDWKSGEVTERNRTAPAVLVWVEDITERVADPVAVARARRGLSALPPGAAMPHVHQAFLSSSVTIGTVLSQVDGEFVAARAGRGQVTTALRDKRERSEQQVTSRCPRASRARPLLPADPPERFHVTLRGEAGEERLGTYGRDRWPVWQSGRAEVPGGAPHLRQYHVVEEVRREGGVPELVVQLHAHDAEIPGTCACGADTEPRLSWSSSLEAVPDGWFDHPVFSMVPRTFETDVAEITLRGASLPALQAAAAALVKALPDVLEVDPQELGVHAVSEHGEARLLLWDTTVGGTGVSTAVPGALEGLLRGARTLLEEADRCVCQGAGCFGCIQPLTPLFWSHVPAPPELDEDEQPHAAAATDAALAFLVPLLAPPGEPERPATGETSGAVPSLPDKLPFTQLLLGLDALVDPATGEPVAEAEGVLAVLLSSRLDVSVVTELPHHRAAELLERLFPAHAPRLVGTLVAGLRPGASEPVRHLVPSARPERVLWLATRAAELQAAQALGVSSALALWAQEGRALETGPDLLVTAPRALLDAVVRPAWHAWPLEQTGLPAGERAAPLLVQHDVLGESLDVLVLGRYAPARTAARHNRLRLANQHAQSFKSYGTQAAQVADLIRDRFPGHLVALVPSSQEDGELGRGLGVLERSLLAAGQPTLRLTWARTPRARQKASGGLQGRVNNVSGCLAPPPGMVGGQPVLVVDDVVTTGATLREARRVLREAGAEVSCLAVAHTLLDTRGRA</sequence>
<dbReference type="InterPro" id="IPR000836">
    <property type="entry name" value="PRTase_dom"/>
</dbReference>
<dbReference type="PANTHER" id="PTHR47957:SF3">
    <property type="entry name" value="ATP-DEPENDENT HELICASE HRQ1"/>
    <property type="match status" value="1"/>
</dbReference>
<evidence type="ECO:0000259" key="4">
    <source>
        <dbReference type="PROSITE" id="PS51192"/>
    </source>
</evidence>
<accession>A0A7W8LRC6</accession>